<protein>
    <submittedName>
        <fullName evidence="6">Condensin subunit ScpB</fullName>
    </submittedName>
</protein>
<dbReference type="InterPro" id="IPR036390">
    <property type="entry name" value="WH_DNA-bd_sf"/>
</dbReference>
<dbReference type="RefSeq" id="WP_084189208.1">
    <property type="nucleotide sequence ID" value="NZ_APNK01000064.1"/>
</dbReference>
<evidence type="ECO:0000256" key="5">
    <source>
        <dbReference type="SAM" id="MobiDB-lite"/>
    </source>
</evidence>
<feature type="region of interest" description="Disordered" evidence="5">
    <location>
        <begin position="207"/>
        <end position="248"/>
    </location>
</feature>
<keyword evidence="4" id="KW-0131">Cell cycle</keyword>
<feature type="compositionally biased region" description="Acidic residues" evidence="5">
    <location>
        <begin position="213"/>
        <end position="236"/>
    </location>
</feature>
<dbReference type="AlphaFoldDB" id="A0A084IG44"/>
<keyword evidence="2" id="KW-0132">Cell division</keyword>
<reference evidence="6 7" key="1">
    <citation type="submission" date="2013-03" db="EMBL/GenBank/DDBJ databases">
        <title>Salinisphaera hydrothermalis C41B8 Genome Sequencing.</title>
        <authorList>
            <person name="Li C."/>
            <person name="Lai Q."/>
            <person name="Shao Z."/>
        </authorList>
    </citation>
    <scope>NUCLEOTIDE SEQUENCE [LARGE SCALE GENOMIC DNA]</scope>
    <source>
        <strain evidence="6 7">C41B8</strain>
    </source>
</reference>
<dbReference type="Gene3D" id="1.10.10.10">
    <property type="entry name" value="Winged helix-like DNA-binding domain superfamily/Winged helix DNA-binding domain"/>
    <property type="match status" value="2"/>
</dbReference>
<proteinExistence type="predicted"/>
<keyword evidence="1" id="KW-0963">Cytoplasm</keyword>
<dbReference type="STRING" id="1304275.C41B8_18772"/>
<dbReference type="Proteomes" id="UP000028302">
    <property type="component" value="Unassembled WGS sequence"/>
</dbReference>
<name>A0A084IG44_SALHC</name>
<evidence type="ECO:0000256" key="3">
    <source>
        <dbReference type="ARBA" id="ARBA00022829"/>
    </source>
</evidence>
<dbReference type="GO" id="GO:0051304">
    <property type="term" value="P:chromosome separation"/>
    <property type="evidence" value="ECO:0007669"/>
    <property type="project" value="InterPro"/>
</dbReference>
<feature type="compositionally biased region" description="Basic and acidic residues" evidence="5">
    <location>
        <begin position="237"/>
        <end position="248"/>
    </location>
</feature>
<dbReference type="PANTHER" id="PTHR34298">
    <property type="entry name" value="SEGREGATION AND CONDENSATION PROTEIN B"/>
    <property type="match status" value="1"/>
</dbReference>
<comment type="caution">
    <text evidence="6">The sequence shown here is derived from an EMBL/GenBank/DDBJ whole genome shotgun (WGS) entry which is preliminary data.</text>
</comment>
<dbReference type="eggNOG" id="COG1386">
    <property type="taxonomic scope" value="Bacteria"/>
</dbReference>
<dbReference type="PATRIC" id="fig|1304275.5.peg.3833"/>
<dbReference type="EMBL" id="APNK01000064">
    <property type="protein sequence ID" value="KEZ75678.1"/>
    <property type="molecule type" value="Genomic_DNA"/>
</dbReference>
<organism evidence="6 7">
    <name type="scientific">Salinisphaera hydrothermalis (strain C41B8)</name>
    <dbReference type="NCBI Taxonomy" id="1304275"/>
    <lineage>
        <taxon>Bacteria</taxon>
        <taxon>Pseudomonadati</taxon>
        <taxon>Pseudomonadota</taxon>
        <taxon>Gammaproteobacteria</taxon>
        <taxon>Salinisphaerales</taxon>
        <taxon>Salinisphaeraceae</taxon>
        <taxon>Salinisphaera</taxon>
    </lineage>
</organism>
<gene>
    <name evidence="6" type="ORF">C41B8_18772</name>
</gene>
<evidence type="ECO:0000313" key="7">
    <source>
        <dbReference type="Proteomes" id="UP000028302"/>
    </source>
</evidence>
<dbReference type="PANTHER" id="PTHR34298:SF2">
    <property type="entry name" value="SEGREGATION AND CONDENSATION PROTEIN B"/>
    <property type="match status" value="1"/>
</dbReference>
<keyword evidence="7" id="KW-1185">Reference proteome</keyword>
<evidence type="ECO:0000256" key="4">
    <source>
        <dbReference type="ARBA" id="ARBA00023306"/>
    </source>
</evidence>
<dbReference type="OrthoDB" id="9806226at2"/>
<dbReference type="NCBIfam" id="TIGR00281">
    <property type="entry name" value="SMC-Scp complex subunit ScpB"/>
    <property type="match status" value="1"/>
</dbReference>
<evidence type="ECO:0000313" key="6">
    <source>
        <dbReference type="EMBL" id="KEZ75678.1"/>
    </source>
</evidence>
<accession>A0A084IG44</accession>
<dbReference type="InterPro" id="IPR036388">
    <property type="entry name" value="WH-like_DNA-bd_sf"/>
</dbReference>
<dbReference type="SUPFAM" id="SSF46785">
    <property type="entry name" value="Winged helix' DNA-binding domain"/>
    <property type="match status" value="2"/>
</dbReference>
<dbReference type="Pfam" id="PF04079">
    <property type="entry name" value="SMC_ScpB"/>
    <property type="match status" value="1"/>
</dbReference>
<sequence length="248" mass="26838">MNEHESDAPVNPAPATEAVADTAEVSERLVRCIEALLMAADSPLSVEQLVRLLETTEAVDKSEVRTALSALAERYADSAADLVEVAGGWRFQVGPDYGALVARLWEERPPKLSRAMLETLAIICYRQPLARSDIEAVRGVSVSTGIIKTLAEFDWIKVVGHRDVPGRPALYATTPRFLDDFGVKRLADLPSLPEIKDIDTLDAAVARLRGESDDAESDDNAPAPDEPEAASDAPPDEADHGDERADLE</sequence>
<dbReference type="GO" id="GO:0051301">
    <property type="term" value="P:cell division"/>
    <property type="evidence" value="ECO:0007669"/>
    <property type="project" value="UniProtKB-KW"/>
</dbReference>
<dbReference type="InterPro" id="IPR005234">
    <property type="entry name" value="ScpB_csome_segregation"/>
</dbReference>
<keyword evidence="3" id="KW-0159">Chromosome partition</keyword>
<evidence type="ECO:0000256" key="2">
    <source>
        <dbReference type="ARBA" id="ARBA00022618"/>
    </source>
</evidence>
<evidence type="ECO:0000256" key="1">
    <source>
        <dbReference type="ARBA" id="ARBA00022490"/>
    </source>
</evidence>